<evidence type="ECO:0000313" key="2">
    <source>
        <dbReference type="Proteomes" id="UP001152795"/>
    </source>
</evidence>
<accession>A0A7D9DAK2</accession>
<dbReference type="Proteomes" id="UP001152795">
    <property type="component" value="Unassembled WGS sequence"/>
</dbReference>
<sequence>MSKNQLDDDESQPRTPTSEEREADEQQEGTIKYISEGAWLSKMIITYSLNGEESEAIESASNSIVKIPAGATQIEVKFKVSRPSWGDIMKYDRFKKTWCQPCEPHVFRYEKPPIRTFTVSGGLWWEAVMRVSDEYHEETGEMS</sequence>
<name>A0A7D9DAK2_PARCT</name>
<dbReference type="AlphaFoldDB" id="A0A7D9DAK2"/>
<gene>
    <name evidence="1" type="ORF">PACLA_8A015307</name>
</gene>
<dbReference type="EMBL" id="CACRXK020000304">
    <property type="protein sequence ID" value="CAB3980582.1"/>
    <property type="molecule type" value="Genomic_DNA"/>
</dbReference>
<reference evidence="1" key="1">
    <citation type="submission" date="2020-04" db="EMBL/GenBank/DDBJ databases">
        <authorList>
            <person name="Alioto T."/>
            <person name="Alioto T."/>
            <person name="Gomez Garrido J."/>
        </authorList>
    </citation>
    <scope>NUCLEOTIDE SEQUENCE</scope>
    <source>
        <strain evidence="1">A484AB</strain>
    </source>
</reference>
<evidence type="ECO:0000313" key="1">
    <source>
        <dbReference type="EMBL" id="CAB3980582.1"/>
    </source>
</evidence>
<protein>
    <submittedName>
        <fullName evidence="1">Uncharacterized protein</fullName>
    </submittedName>
</protein>
<dbReference type="OrthoDB" id="5988263at2759"/>
<comment type="caution">
    <text evidence="1">The sequence shown here is derived from an EMBL/GenBank/DDBJ whole genome shotgun (WGS) entry which is preliminary data.</text>
</comment>
<keyword evidence="2" id="KW-1185">Reference proteome</keyword>
<organism evidence="1 2">
    <name type="scientific">Paramuricea clavata</name>
    <name type="common">Red gorgonian</name>
    <name type="synonym">Violescent sea-whip</name>
    <dbReference type="NCBI Taxonomy" id="317549"/>
    <lineage>
        <taxon>Eukaryota</taxon>
        <taxon>Metazoa</taxon>
        <taxon>Cnidaria</taxon>
        <taxon>Anthozoa</taxon>
        <taxon>Octocorallia</taxon>
        <taxon>Malacalcyonacea</taxon>
        <taxon>Plexauridae</taxon>
        <taxon>Paramuricea</taxon>
    </lineage>
</organism>
<proteinExistence type="predicted"/>